<dbReference type="CDD" id="cd10540">
    <property type="entry name" value="SET_SpSet7-like"/>
    <property type="match status" value="1"/>
</dbReference>
<dbReference type="InterPro" id="IPR046341">
    <property type="entry name" value="SET_dom_sf"/>
</dbReference>
<evidence type="ECO:0000259" key="1">
    <source>
        <dbReference type="PROSITE" id="PS50280"/>
    </source>
</evidence>
<dbReference type="OrthoDB" id="3180714at2759"/>
<dbReference type="InParanoid" id="A0A0C3G9Y9"/>
<dbReference type="PROSITE" id="PS50280">
    <property type="entry name" value="SET"/>
    <property type="match status" value="1"/>
</dbReference>
<dbReference type="SMART" id="SM00317">
    <property type="entry name" value="SET"/>
    <property type="match status" value="1"/>
</dbReference>
<dbReference type="Proteomes" id="UP000054321">
    <property type="component" value="Unassembled WGS sequence"/>
</dbReference>
<dbReference type="Pfam" id="PF00856">
    <property type="entry name" value="SET"/>
    <property type="match status" value="1"/>
</dbReference>
<feature type="domain" description="SET" evidence="1">
    <location>
        <begin position="13"/>
        <end position="148"/>
    </location>
</feature>
<dbReference type="STRING" id="913774.A0A0C3G9Y9"/>
<organism evidence="2 3">
    <name type="scientific">Oidiodendron maius (strain Zn)</name>
    <dbReference type="NCBI Taxonomy" id="913774"/>
    <lineage>
        <taxon>Eukaryota</taxon>
        <taxon>Fungi</taxon>
        <taxon>Dikarya</taxon>
        <taxon>Ascomycota</taxon>
        <taxon>Pezizomycotina</taxon>
        <taxon>Leotiomycetes</taxon>
        <taxon>Leotiomycetes incertae sedis</taxon>
        <taxon>Myxotrichaceae</taxon>
        <taxon>Oidiodendron</taxon>
    </lineage>
</organism>
<gene>
    <name evidence="2" type="ORF">OIDMADRAFT_138457</name>
</gene>
<reference evidence="2 3" key="1">
    <citation type="submission" date="2014-04" db="EMBL/GenBank/DDBJ databases">
        <authorList>
            <consortium name="DOE Joint Genome Institute"/>
            <person name="Kuo A."/>
            <person name="Martino E."/>
            <person name="Perotto S."/>
            <person name="Kohler A."/>
            <person name="Nagy L.G."/>
            <person name="Floudas D."/>
            <person name="Copeland A."/>
            <person name="Barry K.W."/>
            <person name="Cichocki N."/>
            <person name="Veneault-Fourrey C."/>
            <person name="LaButti K."/>
            <person name="Lindquist E.A."/>
            <person name="Lipzen A."/>
            <person name="Lundell T."/>
            <person name="Morin E."/>
            <person name="Murat C."/>
            <person name="Sun H."/>
            <person name="Tunlid A."/>
            <person name="Henrissat B."/>
            <person name="Grigoriev I.V."/>
            <person name="Hibbett D.S."/>
            <person name="Martin F."/>
            <person name="Nordberg H.P."/>
            <person name="Cantor M.N."/>
            <person name="Hua S.X."/>
        </authorList>
    </citation>
    <scope>NUCLEOTIDE SEQUENCE [LARGE SCALE GENOMIC DNA]</scope>
    <source>
        <strain evidence="2 3">Zn</strain>
    </source>
</reference>
<evidence type="ECO:0000313" key="2">
    <source>
        <dbReference type="EMBL" id="KIM93015.1"/>
    </source>
</evidence>
<dbReference type="HOGENOM" id="CLU_124044_0_0_1"/>
<dbReference type="InterPro" id="IPR001214">
    <property type="entry name" value="SET_dom"/>
</dbReference>
<dbReference type="AlphaFoldDB" id="A0A0C3G9Y9"/>
<evidence type="ECO:0000313" key="3">
    <source>
        <dbReference type="Proteomes" id="UP000054321"/>
    </source>
</evidence>
<sequence length="178" mass="20223">MSVTAQEQKIKVEGIPLKRSERMVLIMDTPKGRGIFASKDIPARTVLEISPVLVLDPVQNEEHVKRTELYNYMYNWPYTPPGDENSPELHSTKPPSTTQAVIFGLGSMFNHSALHQNVGWERDLKNLLVTFITLRDIEAGEELCISYGPRLTFKDCDADREPPPDDWTELQSIIDLID</sequence>
<dbReference type="Gene3D" id="2.170.270.10">
    <property type="entry name" value="SET domain"/>
    <property type="match status" value="1"/>
</dbReference>
<name>A0A0C3G9Y9_OIDMZ</name>
<dbReference type="EMBL" id="KN832901">
    <property type="protein sequence ID" value="KIM93015.1"/>
    <property type="molecule type" value="Genomic_DNA"/>
</dbReference>
<accession>A0A0C3G9Y9</accession>
<keyword evidence="3" id="KW-1185">Reference proteome</keyword>
<proteinExistence type="predicted"/>
<dbReference type="SUPFAM" id="SSF82199">
    <property type="entry name" value="SET domain"/>
    <property type="match status" value="1"/>
</dbReference>
<protein>
    <recommendedName>
        <fullName evidence="1">SET domain-containing protein</fullName>
    </recommendedName>
</protein>
<reference evidence="3" key="2">
    <citation type="submission" date="2015-01" db="EMBL/GenBank/DDBJ databases">
        <title>Evolutionary Origins and Diversification of the Mycorrhizal Mutualists.</title>
        <authorList>
            <consortium name="DOE Joint Genome Institute"/>
            <consortium name="Mycorrhizal Genomics Consortium"/>
            <person name="Kohler A."/>
            <person name="Kuo A."/>
            <person name="Nagy L.G."/>
            <person name="Floudas D."/>
            <person name="Copeland A."/>
            <person name="Barry K.W."/>
            <person name="Cichocki N."/>
            <person name="Veneault-Fourrey C."/>
            <person name="LaButti K."/>
            <person name="Lindquist E.A."/>
            <person name="Lipzen A."/>
            <person name="Lundell T."/>
            <person name="Morin E."/>
            <person name="Murat C."/>
            <person name="Riley R."/>
            <person name="Ohm R."/>
            <person name="Sun H."/>
            <person name="Tunlid A."/>
            <person name="Henrissat B."/>
            <person name="Grigoriev I.V."/>
            <person name="Hibbett D.S."/>
            <person name="Martin F."/>
        </authorList>
    </citation>
    <scope>NUCLEOTIDE SEQUENCE [LARGE SCALE GENOMIC DNA]</scope>
    <source>
        <strain evidence="3">Zn</strain>
    </source>
</reference>